<gene>
    <name evidence="1" type="ORF">KIN20_020891</name>
</gene>
<protein>
    <submittedName>
        <fullName evidence="1">Uncharacterized protein</fullName>
    </submittedName>
</protein>
<reference evidence="1" key="1">
    <citation type="submission" date="2021-06" db="EMBL/GenBank/DDBJ databases">
        <title>Parelaphostrongylus tenuis whole genome reference sequence.</title>
        <authorList>
            <person name="Garwood T.J."/>
            <person name="Larsen P.A."/>
            <person name="Fountain-Jones N.M."/>
            <person name="Garbe J.R."/>
            <person name="Macchietto M.G."/>
            <person name="Kania S.A."/>
            <person name="Gerhold R.W."/>
            <person name="Richards J.E."/>
            <person name="Wolf T.M."/>
        </authorList>
    </citation>
    <scope>NUCLEOTIDE SEQUENCE</scope>
    <source>
        <strain evidence="1">MNPRO001-30</strain>
        <tissue evidence="1">Meninges</tissue>
    </source>
</reference>
<organism evidence="1 2">
    <name type="scientific">Parelaphostrongylus tenuis</name>
    <name type="common">Meningeal worm</name>
    <dbReference type="NCBI Taxonomy" id="148309"/>
    <lineage>
        <taxon>Eukaryota</taxon>
        <taxon>Metazoa</taxon>
        <taxon>Ecdysozoa</taxon>
        <taxon>Nematoda</taxon>
        <taxon>Chromadorea</taxon>
        <taxon>Rhabditida</taxon>
        <taxon>Rhabditina</taxon>
        <taxon>Rhabditomorpha</taxon>
        <taxon>Strongyloidea</taxon>
        <taxon>Metastrongylidae</taxon>
        <taxon>Parelaphostrongylus</taxon>
    </lineage>
</organism>
<comment type="caution">
    <text evidence="1">The sequence shown here is derived from an EMBL/GenBank/DDBJ whole genome shotgun (WGS) entry which is preliminary data.</text>
</comment>
<dbReference type="AlphaFoldDB" id="A0AAD5QU05"/>
<evidence type="ECO:0000313" key="2">
    <source>
        <dbReference type="Proteomes" id="UP001196413"/>
    </source>
</evidence>
<proteinExistence type="predicted"/>
<name>A0AAD5QU05_PARTN</name>
<sequence>MLTKLKFEYEINIHPAVCSATVFIAEAKKECGFEIRVSDQNRLSFKISYLRREQPRLPRDVYLGCSMNMENNIVEESNRRGRATRAAFRAFKEAID</sequence>
<evidence type="ECO:0000313" key="1">
    <source>
        <dbReference type="EMBL" id="KAJ1361602.1"/>
    </source>
</evidence>
<dbReference type="EMBL" id="JAHQIW010004243">
    <property type="protein sequence ID" value="KAJ1361602.1"/>
    <property type="molecule type" value="Genomic_DNA"/>
</dbReference>
<keyword evidence="2" id="KW-1185">Reference proteome</keyword>
<dbReference type="Proteomes" id="UP001196413">
    <property type="component" value="Unassembled WGS sequence"/>
</dbReference>
<accession>A0AAD5QU05</accession>